<gene>
    <name evidence="2" type="ORF">QVN81_10535</name>
    <name evidence="3" type="ORF">QVN84_09305</name>
</gene>
<accession>A0AAW7JV74</accession>
<dbReference type="RefSeq" id="WP_021993679.1">
    <property type="nucleotide sequence ID" value="NZ_JAUEIE010000012.1"/>
</dbReference>
<evidence type="ECO:0000313" key="4">
    <source>
        <dbReference type="Proteomes" id="UP001167831"/>
    </source>
</evidence>
<keyword evidence="1" id="KW-1133">Transmembrane helix</keyword>
<keyword evidence="1" id="KW-0812">Transmembrane</keyword>
<name>A0AAW7JV74_9BACT</name>
<evidence type="ECO:0000256" key="1">
    <source>
        <dbReference type="SAM" id="Phobius"/>
    </source>
</evidence>
<proteinExistence type="predicted"/>
<feature type="transmembrane region" description="Helical" evidence="1">
    <location>
        <begin position="73"/>
        <end position="92"/>
    </location>
</feature>
<dbReference type="EMBL" id="JAUEIF010000008">
    <property type="protein sequence ID" value="MDN0025711.1"/>
    <property type="molecule type" value="Genomic_DNA"/>
</dbReference>
<dbReference type="Proteomes" id="UP001168478">
    <property type="component" value="Unassembled WGS sequence"/>
</dbReference>
<keyword evidence="4" id="KW-1185">Reference proteome</keyword>
<keyword evidence="1" id="KW-0472">Membrane</keyword>
<dbReference type="PANTHER" id="PTHR28008:SF1">
    <property type="entry name" value="DOMAIN PROTEIN, PUTATIVE (AFU_ORTHOLOGUE AFUA_3G10980)-RELATED"/>
    <property type="match status" value="1"/>
</dbReference>
<dbReference type="PANTHER" id="PTHR28008">
    <property type="entry name" value="DOMAIN PROTEIN, PUTATIVE (AFU_ORTHOLOGUE AFUA_3G10980)-RELATED"/>
    <property type="match status" value="1"/>
</dbReference>
<organism evidence="3 5">
    <name type="scientific">Leyella lascolaii</name>
    <dbReference type="NCBI Taxonomy" id="1776379"/>
    <lineage>
        <taxon>Bacteria</taxon>
        <taxon>Pseudomonadati</taxon>
        <taxon>Bacteroidota</taxon>
        <taxon>Bacteroidia</taxon>
        <taxon>Bacteroidales</taxon>
        <taxon>Prevotellaceae</taxon>
        <taxon>Leyella</taxon>
    </lineage>
</organism>
<dbReference type="EMBL" id="JAUEIE010000012">
    <property type="protein sequence ID" value="MDN0023451.1"/>
    <property type="molecule type" value="Genomic_DNA"/>
</dbReference>
<feature type="transmembrane region" description="Helical" evidence="1">
    <location>
        <begin position="12"/>
        <end position="32"/>
    </location>
</feature>
<evidence type="ECO:0000313" key="3">
    <source>
        <dbReference type="EMBL" id="MDN0025711.1"/>
    </source>
</evidence>
<evidence type="ECO:0000313" key="2">
    <source>
        <dbReference type="EMBL" id="MDN0023451.1"/>
    </source>
</evidence>
<reference evidence="3" key="1">
    <citation type="submission" date="2023-06" db="EMBL/GenBank/DDBJ databases">
        <authorList>
            <person name="Zeman M."/>
            <person name="Kubasova T."/>
            <person name="Jahodarova E."/>
            <person name="Nykrynova M."/>
            <person name="Rychlik I."/>
        </authorList>
    </citation>
    <scope>NUCLEOTIDE SEQUENCE</scope>
    <source>
        <strain evidence="3">ET15</strain>
        <strain evidence="2">ET37</strain>
    </source>
</reference>
<feature type="transmembrane region" description="Helical" evidence="1">
    <location>
        <begin position="44"/>
        <end position="61"/>
    </location>
</feature>
<dbReference type="Proteomes" id="UP001167831">
    <property type="component" value="Unassembled WGS sequence"/>
</dbReference>
<dbReference type="AlphaFoldDB" id="A0AAW7JV74"/>
<comment type="caution">
    <text evidence="3">The sequence shown here is derived from an EMBL/GenBank/DDBJ whole genome shotgun (WGS) entry which is preliminary data.</text>
</comment>
<feature type="transmembrane region" description="Helical" evidence="1">
    <location>
        <begin position="104"/>
        <end position="127"/>
    </location>
</feature>
<reference evidence="3" key="2">
    <citation type="submission" date="2023-08" db="EMBL/GenBank/DDBJ databases">
        <title>Identification and characterization of horizontal gene transfer across gut microbiota members of farm animals based on homology search.</title>
        <authorList>
            <person name="Schwarzerova J."/>
            <person name="Nykrynova M."/>
            <person name="Jureckova K."/>
            <person name="Cejkova D."/>
            <person name="Rychlik I."/>
        </authorList>
    </citation>
    <scope>NUCLEOTIDE SEQUENCE</scope>
    <source>
        <strain evidence="3">ET15</strain>
        <strain evidence="2">ET37</strain>
    </source>
</reference>
<protein>
    <submittedName>
        <fullName evidence="3">VanZ family protein</fullName>
    </submittedName>
</protein>
<evidence type="ECO:0000313" key="5">
    <source>
        <dbReference type="Proteomes" id="UP001168478"/>
    </source>
</evidence>
<sequence length="134" mass="15318">MARLLHHLTSNYPISCLYMAFIWVLCFMDVPHTPLDNITLIDKWTHILMYAGTCATIWYEYLRMHDSIVRARVFLLAWLAPLVMSGLIEILQEYCTGGRRSGDWLDFAANAIGVTLGNVIGILLAAYRARKRRG</sequence>